<dbReference type="SMART" id="SM00421">
    <property type="entry name" value="HTH_LUXR"/>
    <property type="match status" value="1"/>
</dbReference>
<evidence type="ECO:0000256" key="1">
    <source>
        <dbReference type="SAM" id="MobiDB-lite"/>
    </source>
</evidence>
<dbReference type="InterPro" id="IPR016032">
    <property type="entry name" value="Sig_transdc_resp-reg_C-effctor"/>
</dbReference>
<dbReference type="PANTHER" id="PTHR45566">
    <property type="entry name" value="HTH-TYPE TRANSCRIPTIONAL REGULATOR YHJB-RELATED"/>
    <property type="match status" value="1"/>
</dbReference>
<accession>A0A074JM82</accession>
<dbReference type="SUPFAM" id="SSF46894">
    <property type="entry name" value="C-terminal effector domain of the bipartite response regulators"/>
    <property type="match status" value="1"/>
</dbReference>
<evidence type="ECO:0000259" key="2">
    <source>
        <dbReference type="PROSITE" id="PS50043"/>
    </source>
</evidence>
<dbReference type="GO" id="GO:0003677">
    <property type="term" value="F:DNA binding"/>
    <property type="evidence" value="ECO:0007669"/>
    <property type="project" value="InterPro"/>
</dbReference>
<feature type="region of interest" description="Disordered" evidence="1">
    <location>
        <begin position="1"/>
        <end position="44"/>
    </location>
</feature>
<organism evidence="3 4">
    <name type="scientific">Thioclava indica</name>
    <dbReference type="NCBI Taxonomy" id="1353528"/>
    <lineage>
        <taxon>Bacteria</taxon>
        <taxon>Pseudomonadati</taxon>
        <taxon>Pseudomonadota</taxon>
        <taxon>Alphaproteobacteria</taxon>
        <taxon>Rhodobacterales</taxon>
        <taxon>Paracoccaceae</taxon>
        <taxon>Thioclava</taxon>
    </lineage>
</organism>
<dbReference type="PANTHER" id="PTHR45566:SF1">
    <property type="entry name" value="HTH-TYPE TRANSCRIPTIONAL REGULATOR YHJB-RELATED"/>
    <property type="match status" value="1"/>
</dbReference>
<gene>
    <name evidence="3" type="ORF">DT23_16060</name>
</gene>
<proteinExistence type="predicted"/>
<reference evidence="3 4" key="1">
    <citation type="journal article" date="2015" name="Antonie Van Leeuwenhoek">
        <title>Thioclava indica sp. nov., isolated from surface seawater of the Indian Ocean.</title>
        <authorList>
            <person name="Liu Y."/>
            <person name="Lai Q."/>
            <person name="Du J."/>
            <person name="Xu H."/>
            <person name="Jiang L."/>
            <person name="Shao Z."/>
        </authorList>
    </citation>
    <scope>NUCLEOTIDE SEQUENCE [LARGE SCALE GENOMIC DNA]</scope>
    <source>
        <strain evidence="3 4">DT23-4</strain>
    </source>
</reference>
<dbReference type="InterPro" id="IPR000792">
    <property type="entry name" value="Tscrpt_reg_LuxR_C"/>
</dbReference>
<protein>
    <recommendedName>
        <fullName evidence="2">HTH luxR-type domain-containing protein</fullName>
    </recommendedName>
</protein>
<keyword evidence="4" id="KW-1185">Reference proteome</keyword>
<comment type="caution">
    <text evidence="3">The sequence shown here is derived from an EMBL/GenBank/DDBJ whole genome shotgun (WGS) entry which is preliminary data.</text>
</comment>
<name>A0A074JM82_9RHOB</name>
<dbReference type="InterPro" id="IPR051015">
    <property type="entry name" value="EvgA-like"/>
</dbReference>
<dbReference type="EMBL" id="AUNB01000032">
    <property type="protein sequence ID" value="KEO58736.1"/>
    <property type="molecule type" value="Genomic_DNA"/>
</dbReference>
<dbReference type="Gene3D" id="3.40.50.2300">
    <property type="match status" value="1"/>
</dbReference>
<dbReference type="InterPro" id="IPR011006">
    <property type="entry name" value="CheY-like_superfamily"/>
</dbReference>
<dbReference type="Pfam" id="PF00196">
    <property type="entry name" value="GerE"/>
    <property type="match status" value="1"/>
</dbReference>
<dbReference type="Proteomes" id="UP000027471">
    <property type="component" value="Unassembled WGS sequence"/>
</dbReference>
<dbReference type="eggNOG" id="COG2197">
    <property type="taxonomic scope" value="Bacteria"/>
</dbReference>
<dbReference type="RefSeq" id="WP_051697231.1">
    <property type="nucleotide sequence ID" value="NZ_AUNB01000032.1"/>
</dbReference>
<evidence type="ECO:0000313" key="4">
    <source>
        <dbReference type="Proteomes" id="UP000027471"/>
    </source>
</evidence>
<dbReference type="PROSITE" id="PS00622">
    <property type="entry name" value="HTH_LUXR_1"/>
    <property type="match status" value="1"/>
</dbReference>
<dbReference type="SUPFAM" id="SSF52172">
    <property type="entry name" value="CheY-like"/>
    <property type="match status" value="1"/>
</dbReference>
<feature type="compositionally biased region" description="Polar residues" evidence="1">
    <location>
        <begin position="12"/>
        <end position="22"/>
    </location>
</feature>
<evidence type="ECO:0000313" key="3">
    <source>
        <dbReference type="EMBL" id="KEO58736.1"/>
    </source>
</evidence>
<feature type="domain" description="HTH luxR-type" evidence="2">
    <location>
        <begin position="200"/>
        <end position="265"/>
    </location>
</feature>
<dbReference type="CDD" id="cd06170">
    <property type="entry name" value="LuxR_C_like"/>
    <property type="match status" value="1"/>
</dbReference>
<dbReference type="AlphaFoldDB" id="A0A074JM82"/>
<dbReference type="STRING" id="1353528.DT23_16060"/>
<dbReference type="PRINTS" id="PR00038">
    <property type="entry name" value="HTHLUXR"/>
</dbReference>
<dbReference type="GO" id="GO:0006355">
    <property type="term" value="P:regulation of DNA-templated transcription"/>
    <property type="evidence" value="ECO:0007669"/>
    <property type="project" value="InterPro"/>
</dbReference>
<dbReference type="PROSITE" id="PS50043">
    <property type="entry name" value="HTH_LUXR_2"/>
    <property type="match status" value="1"/>
</dbReference>
<sequence length="276" mass="30324">MNEETTERFTPISYSDAVSTSDPRPAPFLAPHETRRPGDMQRLSPLSDSAPDFDIYVVIDNRALERACFVQCLQQRCKSSTIVDYESLADWRADLGSTDARQVILSNLGSRSLTDEKLRTDLQKLVAEAGDVPVVVLGACEDIEASIWALECGAAGYISPCVRFVDIVEATRLAVGGGIFLPRAALMALRKPAPEPVEGRVTVLDQFTDRQLAVADALRCGAANKMIAYQLQLRESTVKVHIRNIFQKLKATNRTEAAFLLNQMTGWPDAVEGAPR</sequence>